<reference evidence="1" key="1">
    <citation type="submission" date="2020-11" db="EMBL/GenBank/DDBJ databases">
        <authorList>
            <person name="Tran Van P."/>
        </authorList>
    </citation>
    <scope>NUCLEOTIDE SEQUENCE</scope>
</reference>
<accession>A0A7R8XDB8</accession>
<name>A0A7R8XDB8_9CRUS</name>
<dbReference type="Proteomes" id="UP000677054">
    <property type="component" value="Unassembled WGS sequence"/>
</dbReference>
<dbReference type="AlphaFoldDB" id="A0A7R8XDB8"/>
<evidence type="ECO:0000313" key="2">
    <source>
        <dbReference type="Proteomes" id="UP000677054"/>
    </source>
</evidence>
<evidence type="ECO:0000313" key="1">
    <source>
        <dbReference type="EMBL" id="CAD7245760.1"/>
    </source>
</evidence>
<sequence length="164" mass="18897">MGFSNRKNLREKDVRAGRTLFPSWTPLGLNLWGTKENIKSWCNGSQCQGNNDNSETSDSAKRPMANLHPFCGVSLVVILYRKVWARLSMQWKNTFTPAFGFRLGEKIACKVSDGRWLMILFPKVGQSYFKKIRSRHVRDFKFANKSEDTLILQFLEAGSRKTRT</sequence>
<dbReference type="EMBL" id="LR900464">
    <property type="protein sequence ID" value="CAD7245760.1"/>
    <property type="molecule type" value="Genomic_DNA"/>
</dbReference>
<proteinExistence type="predicted"/>
<keyword evidence="2" id="KW-1185">Reference proteome</keyword>
<dbReference type="EMBL" id="CAJPEV010000947">
    <property type="protein sequence ID" value="CAG0889692.1"/>
    <property type="molecule type" value="Genomic_DNA"/>
</dbReference>
<gene>
    <name evidence="1" type="ORF">DSTB1V02_LOCUS5627</name>
</gene>
<organism evidence="1">
    <name type="scientific">Darwinula stevensoni</name>
    <dbReference type="NCBI Taxonomy" id="69355"/>
    <lineage>
        <taxon>Eukaryota</taxon>
        <taxon>Metazoa</taxon>
        <taxon>Ecdysozoa</taxon>
        <taxon>Arthropoda</taxon>
        <taxon>Crustacea</taxon>
        <taxon>Oligostraca</taxon>
        <taxon>Ostracoda</taxon>
        <taxon>Podocopa</taxon>
        <taxon>Podocopida</taxon>
        <taxon>Darwinulocopina</taxon>
        <taxon>Darwinuloidea</taxon>
        <taxon>Darwinulidae</taxon>
        <taxon>Darwinula</taxon>
    </lineage>
</organism>
<protein>
    <submittedName>
        <fullName evidence="1">Uncharacterized protein</fullName>
    </submittedName>
</protein>